<dbReference type="Pfam" id="PF16142">
    <property type="entry name" value="DUF4850"/>
    <property type="match status" value="1"/>
</dbReference>
<protein>
    <submittedName>
        <fullName evidence="3">DUF4850 domain-containing protein</fullName>
    </submittedName>
</protein>
<feature type="region of interest" description="Disordered" evidence="1">
    <location>
        <begin position="29"/>
        <end position="105"/>
    </location>
</feature>
<dbReference type="AlphaFoldDB" id="A0A7X0VFR2"/>
<feature type="signal peptide" evidence="2">
    <location>
        <begin position="1"/>
        <end position="23"/>
    </location>
</feature>
<evidence type="ECO:0000313" key="4">
    <source>
        <dbReference type="Proteomes" id="UP000547209"/>
    </source>
</evidence>
<keyword evidence="4" id="KW-1185">Reference proteome</keyword>
<accession>A0A7X0VFR2</accession>
<evidence type="ECO:0000256" key="1">
    <source>
        <dbReference type="SAM" id="MobiDB-lite"/>
    </source>
</evidence>
<dbReference type="Proteomes" id="UP000547209">
    <property type="component" value="Unassembled WGS sequence"/>
</dbReference>
<evidence type="ECO:0000313" key="3">
    <source>
        <dbReference type="EMBL" id="MBB6672310.1"/>
    </source>
</evidence>
<proteinExistence type="predicted"/>
<organism evidence="3 4">
    <name type="scientific">Cohnella nanjingensis</name>
    <dbReference type="NCBI Taxonomy" id="1387779"/>
    <lineage>
        <taxon>Bacteria</taxon>
        <taxon>Bacillati</taxon>
        <taxon>Bacillota</taxon>
        <taxon>Bacilli</taxon>
        <taxon>Bacillales</taxon>
        <taxon>Paenibacillaceae</taxon>
        <taxon>Cohnella</taxon>
    </lineage>
</organism>
<sequence>MISMNGKKTAWAAALLAAFAILAGCAGNGKDAAGNGGSPSATEQREATPASVTASGETPAASVAPGPEASASAVPSDEPTESAASAAAPSAEPEDERDTRVPGGTVEYTAKGGAKAAKLPLFGMKQVTYGADDGANAYKTVPDQPLPAVGFDIPPAQQKALAAYWLDIDARGYALLMLGPAAWTKASGAVGANGSFGIRLENAEDALEYLATYDTAGGCQGCAISSIGLYFPELAKWADEQGFSVEPSGEAPYIRAKAYGKHMITFEAKSDKAGYVRLGAAYQEHDGGGAWFRSMTIQVKKASKPLAETIVAYYTKMYGGDEGGEAESSAGK</sequence>
<dbReference type="EMBL" id="JACJVP010000026">
    <property type="protein sequence ID" value="MBB6672310.1"/>
    <property type="molecule type" value="Genomic_DNA"/>
</dbReference>
<comment type="caution">
    <text evidence="3">The sequence shown here is derived from an EMBL/GenBank/DDBJ whole genome shotgun (WGS) entry which is preliminary data.</text>
</comment>
<feature type="chain" id="PRO_5038884743" evidence="2">
    <location>
        <begin position="24"/>
        <end position="332"/>
    </location>
</feature>
<dbReference type="InterPro" id="IPR032322">
    <property type="entry name" value="DUF4850"/>
</dbReference>
<gene>
    <name evidence="3" type="ORF">H7C19_16650</name>
</gene>
<keyword evidence="2" id="KW-0732">Signal</keyword>
<evidence type="ECO:0000256" key="2">
    <source>
        <dbReference type="SAM" id="SignalP"/>
    </source>
</evidence>
<dbReference type="RefSeq" id="WP_185143791.1">
    <property type="nucleotide sequence ID" value="NZ_JACJVP010000026.1"/>
</dbReference>
<dbReference type="PROSITE" id="PS51257">
    <property type="entry name" value="PROKAR_LIPOPROTEIN"/>
    <property type="match status" value="1"/>
</dbReference>
<name>A0A7X0VFR2_9BACL</name>
<reference evidence="3 4" key="1">
    <citation type="submission" date="2020-08" db="EMBL/GenBank/DDBJ databases">
        <title>Cohnella phylogeny.</title>
        <authorList>
            <person name="Dunlap C."/>
        </authorList>
    </citation>
    <scope>NUCLEOTIDE SEQUENCE [LARGE SCALE GENOMIC DNA]</scope>
    <source>
        <strain evidence="3 4">DSM 28246</strain>
    </source>
</reference>
<feature type="compositionally biased region" description="Low complexity" evidence="1">
    <location>
        <begin position="75"/>
        <end position="91"/>
    </location>
</feature>